<sequence>MRKFCTWNVCFRCLKIVVNAAAFRRFDLMRTAKQHMPNLDLSALIEEARNAAGVNTRTPAGFDAPTRITPETLQRFGQLALDQPVANLASFFDANGRLRRVPPSREAITYADVKPLEIARATSRCAAAGAHLLLREEAIAPKANNGIPVFQREVSAFSLVEPARLVPSADGASIPATVGMPIKTASVDWSDQDTAQIHAIRFEISRPQLRKYRDEGNLTAIITASILAGVGQMADAVLLRALAAANLANFTIGAAAAAGLSHTALRGLVGTAGAGATIADDGGLRAARVLAELTDATESTFVGAWANAAVLLDRSVSVVAERAGSVMDGGMVLTVLGSAVALVPDQSKFWKVAA</sequence>
<organism evidence="2 3">
    <name type="scientific">Xanthomonas campestris pv. campestris (strain B100)</name>
    <dbReference type="NCBI Taxonomy" id="509169"/>
    <lineage>
        <taxon>Bacteria</taxon>
        <taxon>Pseudomonadati</taxon>
        <taxon>Pseudomonadota</taxon>
        <taxon>Gammaproteobacteria</taxon>
        <taxon>Lysobacterales</taxon>
        <taxon>Lysobacteraceae</taxon>
        <taxon>Xanthomonas</taxon>
    </lineage>
</organism>
<proteinExistence type="predicted"/>
<dbReference type="AlphaFoldDB" id="B0RUR4"/>
<feature type="signal peptide" evidence="1">
    <location>
        <begin position="1"/>
        <end position="20"/>
    </location>
</feature>
<dbReference type="KEGG" id="xca:xcc-b100_2623"/>
<evidence type="ECO:0000256" key="1">
    <source>
        <dbReference type="SAM" id="SignalP"/>
    </source>
</evidence>
<reference evidence="2 3" key="1">
    <citation type="journal article" date="2008" name="J. Biotechnol.">
        <title>The genome of Xanthomonas campestris pv. campestris B100 and its use for the reconstruction of metabolic pathways involved in xanthan biosynthesis.</title>
        <authorList>
            <person name="Vorholter F.J."/>
            <person name="Schneiker S."/>
            <person name="Goesmann A."/>
            <person name="Krause L."/>
            <person name="Bekel T."/>
            <person name="Kaiser O."/>
            <person name="Linke B."/>
            <person name="Patschkowski T."/>
            <person name="Ruckert C."/>
            <person name="Schmid J."/>
            <person name="Sidhu V.K."/>
            <person name="Sieber V."/>
            <person name="Tauch A."/>
            <person name="Watt S.A."/>
            <person name="Weisshaar B."/>
            <person name="Becker A."/>
            <person name="Niehaus K."/>
            <person name="Puhler A."/>
        </authorList>
    </citation>
    <scope>NUCLEOTIDE SEQUENCE [LARGE SCALE GENOMIC DNA]</scope>
    <source>
        <strain evidence="2 3">B100</strain>
    </source>
</reference>
<dbReference type="EMBL" id="AM920689">
    <property type="protein sequence ID" value="CAP51983.1"/>
    <property type="molecule type" value="Genomic_DNA"/>
</dbReference>
<feature type="chain" id="PRO_5002752228" description="Phage-related protein" evidence="1">
    <location>
        <begin position="21"/>
        <end position="354"/>
    </location>
</feature>
<name>B0RUR4_XANCB</name>
<dbReference type="HOGENOM" id="CLU_075578_0_0_6"/>
<keyword evidence="1" id="KW-0732">Signal</keyword>
<protein>
    <recommendedName>
        <fullName evidence="4">Phage-related protein</fullName>
    </recommendedName>
</protein>
<evidence type="ECO:0000313" key="2">
    <source>
        <dbReference type="EMBL" id="CAP51983.1"/>
    </source>
</evidence>
<evidence type="ECO:0000313" key="3">
    <source>
        <dbReference type="Proteomes" id="UP000001188"/>
    </source>
</evidence>
<accession>B0RUR4</accession>
<evidence type="ECO:0008006" key="4">
    <source>
        <dbReference type="Google" id="ProtNLM"/>
    </source>
</evidence>
<gene>
    <name evidence="2" type="ORF">XCCB100_2623</name>
</gene>
<dbReference type="Proteomes" id="UP000001188">
    <property type="component" value="Chromosome"/>
</dbReference>